<protein>
    <submittedName>
        <fullName evidence="1">Uncharacterized protein</fullName>
    </submittedName>
</protein>
<evidence type="ECO:0000313" key="1">
    <source>
        <dbReference type="EMBL" id="GFY45716.1"/>
    </source>
</evidence>
<sequence length="222" mass="25614">MEAYQSNEWKSVNQNDFVHDFDDSEQYFMLETKDFQNFSTEFQPTEIQGLIGYPCEDTATQYNQQIEGISMEPQIYNGEETSLHWQNQFEVEKPKSLFECKFSTGANTELRTDRVGEVSFGIPYDNRRTPTARDALVGMDSLHNEFLSQTIDSLILEIPPSDFNFLDSKDNMSVLKGELLATNFGSTSDAELSNILFQHDFSVERLKPSWSYINSKTFKKKL</sequence>
<dbReference type="Proteomes" id="UP000886998">
    <property type="component" value="Unassembled WGS sequence"/>
</dbReference>
<accession>A0A8X6X5C2</accession>
<dbReference type="AlphaFoldDB" id="A0A8X6X5C2"/>
<reference evidence="1" key="1">
    <citation type="submission" date="2020-08" db="EMBL/GenBank/DDBJ databases">
        <title>Multicomponent nature underlies the extraordinary mechanical properties of spider dragline silk.</title>
        <authorList>
            <person name="Kono N."/>
            <person name="Nakamura H."/>
            <person name="Mori M."/>
            <person name="Yoshida Y."/>
            <person name="Ohtoshi R."/>
            <person name="Malay A.D."/>
            <person name="Moran D.A.P."/>
            <person name="Tomita M."/>
            <person name="Numata K."/>
            <person name="Arakawa K."/>
        </authorList>
    </citation>
    <scope>NUCLEOTIDE SEQUENCE</scope>
</reference>
<keyword evidence="2" id="KW-1185">Reference proteome</keyword>
<gene>
    <name evidence="1" type="primary">NCL1_54853</name>
    <name evidence="1" type="ORF">TNIN_447961</name>
</gene>
<proteinExistence type="predicted"/>
<evidence type="ECO:0000313" key="2">
    <source>
        <dbReference type="Proteomes" id="UP000886998"/>
    </source>
</evidence>
<dbReference type="EMBL" id="BMAV01004999">
    <property type="protein sequence ID" value="GFY45716.1"/>
    <property type="molecule type" value="Genomic_DNA"/>
</dbReference>
<dbReference type="OrthoDB" id="10580338at2759"/>
<comment type="caution">
    <text evidence="1">The sequence shown here is derived from an EMBL/GenBank/DDBJ whole genome shotgun (WGS) entry which is preliminary data.</text>
</comment>
<name>A0A8X6X5C2_9ARAC</name>
<organism evidence="1 2">
    <name type="scientific">Trichonephila inaurata madagascariensis</name>
    <dbReference type="NCBI Taxonomy" id="2747483"/>
    <lineage>
        <taxon>Eukaryota</taxon>
        <taxon>Metazoa</taxon>
        <taxon>Ecdysozoa</taxon>
        <taxon>Arthropoda</taxon>
        <taxon>Chelicerata</taxon>
        <taxon>Arachnida</taxon>
        <taxon>Araneae</taxon>
        <taxon>Araneomorphae</taxon>
        <taxon>Entelegynae</taxon>
        <taxon>Araneoidea</taxon>
        <taxon>Nephilidae</taxon>
        <taxon>Trichonephila</taxon>
        <taxon>Trichonephila inaurata</taxon>
    </lineage>
</organism>